<keyword evidence="7 11" id="KW-0239">DNA-directed DNA polymerase</keyword>
<evidence type="ECO:0000256" key="6">
    <source>
        <dbReference type="ARBA" id="ARBA00022763"/>
    </source>
</evidence>
<evidence type="ECO:0000256" key="9">
    <source>
        <dbReference type="ARBA" id="ARBA00023204"/>
    </source>
</evidence>
<dbReference type="InterPro" id="IPR019843">
    <property type="entry name" value="DNA_pol-X_BS"/>
</dbReference>
<dbReference type="HOGENOM" id="CLU_1614853_0_0_1"/>
<dbReference type="InterPro" id="IPR022312">
    <property type="entry name" value="DNA_pol_X"/>
</dbReference>
<evidence type="ECO:0000256" key="4">
    <source>
        <dbReference type="ARBA" id="ARBA00022695"/>
    </source>
</evidence>
<keyword evidence="8" id="KW-0238">DNA-binding</keyword>
<dbReference type="GO" id="GO:0003887">
    <property type="term" value="F:DNA-directed DNA polymerase activity"/>
    <property type="evidence" value="ECO:0007669"/>
    <property type="project" value="UniProtKB-UniRule"/>
</dbReference>
<comment type="function">
    <text evidence="11">DNA polymerase that functions in several pathways of DNA repair. Involved in base excision repair (BER) responsible for repair of lesions that give rise to abasic (AP) sites in DNA. Also contributes to DNA double-strand break repair by non-homologous end joining and homologous recombination. Has both template-dependent and template-independent (terminal transferase) DNA polymerase activities. Has also a 5'-deoxyribose-5-phosphate lyase (dRP lyase) activity.</text>
</comment>
<dbReference type="PANTHER" id="PTHR11276">
    <property type="entry name" value="DNA POLYMERASE TYPE-X FAMILY MEMBER"/>
    <property type="match status" value="1"/>
</dbReference>
<comment type="catalytic activity">
    <reaction evidence="10 11">
        <text>DNA(n) + a 2'-deoxyribonucleoside 5'-triphosphate = DNA(n+1) + diphosphate</text>
        <dbReference type="Rhea" id="RHEA:22508"/>
        <dbReference type="Rhea" id="RHEA-COMP:17339"/>
        <dbReference type="Rhea" id="RHEA-COMP:17340"/>
        <dbReference type="ChEBI" id="CHEBI:33019"/>
        <dbReference type="ChEBI" id="CHEBI:61560"/>
        <dbReference type="ChEBI" id="CHEBI:173112"/>
        <dbReference type="EC" id="2.7.7.7"/>
    </reaction>
</comment>
<reference evidence="14 15" key="1">
    <citation type="submission" date="2014-06" db="EMBL/GenBank/DDBJ databases">
        <title>Evolutionary Origins and Diversification of the Mycorrhizal Mutualists.</title>
        <authorList>
            <consortium name="DOE Joint Genome Institute"/>
            <consortium name="Mycorrhizal Genomics Consortium"/>
            <person name="Kohler A."/>
            <person name="Kuo A."/>
            <person name="Nagy L.G."/>
            <person name="Floudas D."/>
            <person name="Copeland A."/>
            <person name="Barry K.W."/>
            <person name="Cichocki N."/>
            <person name="Veneault-Fourrey C."/>
            <person name="LaButti K."/>
            <person name="Lindquist E.A."/>
            <person name="Lipzen A."/>
            <person name="Lundell T."/>
            <person name="Morin E."/>
            <person name="Murat C."/>
            <person name="Riley R."/>
            <person name="Ohm R."/>
            <person name="Sun H."/>
            <person name="Tunlid A."/>
            <person name="Henrissat B."/>
            <person name="Grigoriev I.V."/>
            <person name="Hibbett D.S."/>
            <person name="Martin F."/>
        </authorList>
    </citation>
    <scope>NUCLEOTIDE SEQUENCE [LARGE SCALE GENOMIC DNA]</scope>
    <source>
        <strain evidence="14 15">SS14</strain>
    </source>
</reference>
<keyword evidence="6 11" id="KW-0227">DNA damage</keyword>
<protein>
    <recommendedName>
        <fullName evidence="11">DNA polymerase</fullName>
        <ecNumber evidence="11">2.7.7.7</ecNumber>
    </recommendedName>
</protein>
<comment type="subcellular location">
    <subcellularLocation>
        <location evidence="11">Nucleus</location>
    </subcellularLocation>
</comment>
<evidence type="ECO:0000256" key="8">
    <source>
        <dbReference type="ARBA" id="ARBA00023125"/>
    </source>
</evidence>
<dbReference type="Gene3D" id="3.30.460.10">
    <property type="entry name" value="Beta Polymerase, domain 2"/>
    <property type="match status" value="1"/>
</dbReference>
<dbReference type="InterPro" id="IPR037160">
    <property type="entry name" value="DNA_Pol_thumb_sf"/>
</dbReference>
<dbReference type="Pfam" id="PF14791">
    <property type="entry name" value="DNA_pol_B_thumb"/>
    <property type="match status" value="1"/>
</dbReference>
<evidence type="ECO:0000259" key="12">
    <source>
        <dbReference type="Pfam" id="PF14791"/>
    </source>
</evidence>
<keyword evidence="3 11" id="KW-0808">Transferase</keyword>
<feature type="domain" description="DNA polymerase beta palm" evidence="13">
    <location>
        <begin position="1"/>
        <end position="83"/>
    </location>
</feature>
<dbReference type="AlphaFoldDB" id="A0A0C9V526"/>
<evidence type="ECO:0000256" key="10">
    <source>
        <dbReference type="ARBA" id="ARBA00049244"/>
    </source>
</evidence>
<evidence type="ECO:0000256" key="7">
    <source>
        <dbReference type="ARBA" id="ARBA00022932"/>
    </source>
</evidence>
<dbReference type="EMBL" id="KN837133">
    <property type="protein sequence ID" value="KIJ41924.1"/>
    <property type="molecule type" value="Genomic_DNA"/>
</dbReference>
<dbReference type="Pfam" id="PF14792">
    <property type="entry name" value="DNA_pol_B_palm"/>
    <property type="match status" value="1"/>
</dbReference>
<dbReference type="EC" id="2.7.7.7" evidence="11"/>
<organism evidence="14 15">
    <name type="scientific">Sphaerobolus stellatus (strain SS14)</name>
    <dbReference type="NCBI Taxonomy" id="990650"/>
    <lineage>
        <taxon>Eukaryota</taxon>
        <taxon>Fungi</taxon>
        <taxon>Dikarya</taxon>
        <taxon>Basidiomycota</taxon>
        <taxon>Agaricomycotina</taxon>
        <taxon>Agaricomycetes</taxon>
        <taxon>Phallomycetidae</taxon>
        <taxon>Geastrales</taxon>
        <taxon>Sphaerobolaceae</taxon>
        <taxon>Sphaerobolus</taxon>
    </lineage>
</organism>
<evidence type="ECO:0000256" key="2">
    <source>
        <dbReference type="ARBA" id="ARBA00022634"/>
    </source>
</evidence>
<keyword evidence="4 11" id="KW-0548">Nucleotidyltransferase</keyword>
<evidence type="ECO:0000256" key="11">
    <source>
        <dbReference type="RuleBase" id="RU366014"/>
    </source>
</evidence>
<dbReference type="Gene3D" id="3.30.210.10">
    <property type="entry name" value="DNA polymerase, thumb domain"/>
    <property type="match status" value="1"/>
</dbReference>
<keyword evidence="2" id="KW-0237">DNA synthesis</keyword>
<keyword evidence="9 11" id="KW-0234">DNA repair</keyword>
<dbReference type="InterPro" id="IPR043519">
    <property type="entry name" value="NT_sf"/>
</dbReference>
<dbReference type="GO" id="GO:0005634">
    <property type="term" value="C:nucleus"/>
    <property type="evidence" value="ECO:0007669"/>
    <property type="project" value="UniProtKB-SubCell"/>
</dbReference>
<proteinExistence type="inferred from homology"/>
<comment type="similarity">
    <text evidence="1 11">Belongs to the DNA polymerase type-X family.</text>
</comment>
<gene>
    <name evidence="14" type="ORF">M422DRAFT_75575</name>
</gene>
<evidence type="ECO:0000256" key="5">
    <source>
        <dbReference type="ARBA" id="ARBA00022705"/>
    </source>
</evidence>
<evidence type="ECO:0000313" key="14">
    <source>
        <dbReference type="EMBL" id="KIJ41924.1"/>
    </source>
</evidence>
<dbReference type="SUPFAM" id="SSF81301">
    <property type="entry name" value="Nucleotidyltransferase"/>
    <property type="match status" value="1"/>
</dbReference>
<dbReference type="PROSITE" id="PS00522">
    <property type="entry name" value="DNA_POLYMERASE_X"/>
    <property type="match status" value="1"/>
</dbReference>
<keyword evidence="5" id="KW-0235">DNA replication</keyword>
<accession>A0A0C9V526</accession>
<dbReference type="PRINTS" id="PR00869">
    <property type="entry name" value="DNAPOLX"/>
</dbReference>
<keyword evidence="11" id="KW-0539">Nucleus</keyword>
<dbReference type="InterPro" id="IPR002008">
    <property type="entry name" value="DNA_pol_X_beta-like"/>
</dbReference>
<dbReference type="Proteomes" id="UP000054279">
    <property type="component" value="Unassembled WGS sequence"/>
</dbReference>
<dbReference type="PRINTS" id="PR00870">
    <property type="entry name" value="DNAPOLXBETA"/>
</dbReference>
<dbReference type="GO" id="GO:0046872">
    <property type="term" value="F:metal ion binding"/>
    <property type="evidence" value="ECO:0007669"/>
    <property type="project" value="UniProtKB-UniRule"/>
</dbReference>
<feature type="domain" description="DNA polymerase beta thumb" evidence="12">
    <location>
        <begin position="90"/>
        <end position="163"/>
    </location>
</feature>
<evidence type="ECO:0000256" key="1">
    <source>
        <dbReference type="ARBA" id="ARBA00008323"/>
    </source>
</evidence>
<dbReference type="InterPro" id="IPR028207">
    <property type="entry name" value="DNA_pol_B_palm_palm"/>
</dbReference>
<evidence type="ECO:0000313" key="15">
    <source>
        <dbReference type="Proteomes" id="UP000054279"/>
    </source>
</evidence>
<dbReference type="OrthoDB" id="205514at2759"/>
<evidence type="ECO:0000259" key="13">
    <source>
        <dbReference type="Pfam" id="PF14792"/>
    </source>
</evidence>
<name>A0A0C9V526_SPHS4</name>
<dbReference type="InterPro" id="IPR029398">
    <property type="entry name" value="PolB_thumb"/>
</dbReference>
<dbReference type="GO" id="GO:0003677">
    <property type="term" value="F:DNA binding"/>
    <property type="evidence" value="ECO:0007669"/>
    <property type="project" value="UniProtKB-UniRule"/>
</dbReference>
<evidence type="ECO:0000256" key="3">
    <source>
        <dbReference type="ARBA" id="ARBA00022679"/>
    </source>
</evidence>
<dbReference type="PANTHER" id="PTHR11276:SF28">
    <property type="entry name" value="DNA POLYMERASE LAMBDA"/>
    <property type="match status" value="1"/>
</dbReference>
<keyword evidence="15" id="KW-1185">Reference proteome</keyword>
<dbReference type="GO" id="GO:0006303">
    <property type="term" value="P:double-strand break repair via nonhomologous end joining"/>
    <property type="evidence" value="ECO:0007669"/>
    <property type="project" value="TreeGrafter"/>
</dbReference>
<sequence>MGSFRRGKATCGDIDILVTRPTDDGKTHSGILLSLCSQLKREGILTEDLALPEDWNGLEATYRGLCRLDEKSKRRRIDILCIPYSSRGAARIYYTGDDIFNRSIRLKANKMNMSLNQRGLFQGIVRDPKDRTKKLCAGTLLCGHSEKKIFEILGVPWQEPHERVRS</sequence>